<sequence length="135" mass="14957">MRDKLRQMDEMFLDLIIGVLLCGVISGILGMIITRGNLWYLLGAAVGTAASVGILIHMTVCIQNSLYMEVHQASRYMVKCSMIRYFIMLLILVLSIKAGNLICFIGVVAGFLSSKISAFLNKPIHKYITAKITKN</sequence>
<evidence type="ECO:0008006" key="4">
    <source>
        <dbReference type="Google" id="ProtNLM"/>
    </source>
</evidence>
<feature type="transmembrane region" description="Helical" evidence="1">
    <location>
        <begin position="39"/>
        <end position="62"/>
    </location>
</feature>
<dbReference type="EMBL" id="BLYI01000075">
    <property type="protein sequence ID" value="GFO86771.1"/>
    <property type="molecule type" value="Genomic_DNA"/>
</dbReference>
<evidence type="ECO:0000256" key="1">
    <source>
        <dbReference type="SAM" id="Phobius"/>
    </source>
</evidence>
<protein>
    <recommendedName>
        <fullName evidence="4">ATP synthase I chain</fullName>
    </recommendedName>
</protein>
<feature type="transmembrane region" description="Helical" evidence="1">
    <location>
        <begin position="83"/>
        <end position="112"/>
    </location>
</feature>
<keyword evidence="1" id="KW-1133">Transmembrane helix</keyword>
<accession>A0A916QCT8</accession>
<evidence type="ECO:0000313" key="3">
    <source>
        <dbReference type="Proteomes" id="UP000613208"/>
    </source>
</evidence>
<proteinExistence type="predicted"/>
<comment type="caution">
    <text evidence="2">The sequence shown here is derived from an EMBL/GenBank/DDBJ whole genome shotgun (WGS) entry which is preliminary data.</text>
</comment>
<keyword evidence="1" id="KW-0472">Membrane</keyword>
<evidence type="ECO:0000313" key="2">
    <source>
        <dbReference type="EMBL" id="GFO86771.1"/>
    </source>
</evidence>
<dbReference type="Proteomes" id="UP000613208">
    <property type="component" value="Unassembled WGS sequence"/>
</dbReference>
<keyword evidence="1" id="KW-0812">Transmembrane</keyword>
<name>A0A916QCT8_9FIRM</name>
<reference evidence="2" key="1">
    <citation type="submission" date="2020-06" db="EMBL/GenBank/DDBJ databases">
        <title>Characterization of fructooligosaccharide metabolism and fructooligosaccharide-degrading enzymes in human commensal butyrate producers.</title>
        <authorList>
            <person name="Tanno H."/>
            <person name="Fujii T."/>
            <person name="Hirano K."/>
            <person name="Maeno S."/>
            <person name="Tonozuka T."/>
            <person name="Sakamoto M."/>
            <person name="Ohkuma M."/>
            <person name="Tochio T."/>
            <person name="Endo A."/>
        </authorList>
    </citation>
    <scope>NUCLEOTIDE SEQUENCE</scope>
    <source>
        <strain evidence="2">JCM 17466</strain>
    </source>
</reference>
<organism evidence="2 3">
    <name type="scientific">Anaerostipes butyraticus</name>
    <dbReference type="NCBI Taxonomy" id="645466"/>
    <lineage>
        <taxon>Bacteria</taxon>
        <taxon>Bacillati</taxon>
        <taxon>Bacillota</taxon>
        <taxon>Clostridia</taxon>
        <taxon>Lachnospirales</taxon>
        <taxon>Lachnospiraceae</taxon>
        <taxon>Anaerostipes</taxon>
    </lineage>
</organism>
<dbReference type="RefSeq" id="WP_201312413.1">
    <property type="nucleotide sequence ID" value="NZ_BLYI01000075.1"/>
</dbReference>
<keyword evidence="3" id="KW-1185">Reference proteome</keyword>
<gene>
    <name evidence="2" type="ORF">ANBU17_31180</name>
</gene>
<dbReference type="AlphaFoldDB" id="A0A916QCT8"/>
<feature type="transmembrane region" description="Helical" evidence="1">
    <location>
        <begin position="12"/>
        <end position="33"/>
    </location>
</feature>